<sequence length="265" mass="31593">MKVKKISIYILLVIFFSIFLSLSQIIFDYIFQKEPYLYYGSFPIESNNLKFSKEFPQQAKAVLSLEGNILKVYLPKNSKYFDLILKDLKVFLYDTSIKLNKIVKPYFIEKENLKTPEVYNYYIKIIGLVFYFTIFISGRVFTIFDKNNLILFMLHYYKEFFKRFIFLLFNVFSFIAIALLVLHNIDELYVFFIYALLSMLIASVFENIYLNILISLIFSIIPLFLNDIIISLFVLIVGFIICIIYNYISIFYNKIINVKEEKKVE</sequence>
<keyword evidence="1" id="KW-0812">Transmembrane</keyword>
<name>A0ABY8PNM7_9BACT</name>
<dbReference type="RefSeq" id="WP_280997711.1">
    <property type="nucleotide sequence ID" value="NZ_CP069362.1"/>
</dbReference>
<organism evidence="2 3">
    <name type="scientific">Marinitoga aeolica</name>
    <dbReference type="NCBI Taxonomy" id="2809031"/>
    <lineage>
        <taxon>Bacteria</taxon>
        <taxon>Thermotogati</taxon>
        <taxon>Thermotogota</taxon>
        <taxon>Thermotogae</taxon>
        <taxon>Petrotogales</taxon>
        <taxon>Petrotogaceae</taxon>
        <taxon>Marinitoga</taxon>
    </lineage>
</organism>
<feature type="transmembrane region" description="Helical" evidence="1">
    <location>
        <begin position="121"/>
        <end position="144"/>
    </location>
</feature>
<evidence type="ECO:0000256" key="1">
    <source>
        <dbReference type="SAM" id="Phobius"/>
    </source>
</evidence>
<evidence type="ECO:0000313" key="3">
    <source>
        <dbReference type="Proteomes" id="UP001232493"/>
    </source>
</evidence>
<feature type="transmembrane region" description="Helical" evidence="1">
    <location>
        <begin position="164"/>
        <end position="185"/>
    </location>
</feature>
<keyword evidence="3" id="KW-1185">Reference proteome</keyword>
<feature type="transmembrane region" description="Helical" evidence="1">
    <location>
        <begin position="191"/>
        <end position="221"/>
    </location>
</feature>
<dbReference type="Proteomes" id="UP001232493">
    <property type="component" value="Chromosome"/>
</dbReference>
<feature type="transmembrane region" description="Helical" evidence="1">
    <location>
        <begin position="7"/>
        <end position="31"/>
    </location>
</feature>
<reference evidence="2 3" key="1">
    <citation type="submission" date="2021-02" db="EMBL/GenBank/DDBJ databases">
        <title>Characterization of Marinitoga sp. nov. str. BP5-C20A.</title>
        <authorList>
            <person name="Erauso G."/>
            <person name="Postec A."/>
        </authorList>
    </citation>
    <scope>NUCLEOTIDE SEQUENCE [LARGE SCALE GENOMIC DNA]</scope>
    <source>
        <strain evidence="2 3">BP5-C20A</strain>
    </source>
</reference>
<feature type="transmembrane region" description="Helical" evidence="1">
    <location>
        <begin position="228"/>
        <end position="248"/>
    </location>
</feature>
<protein>
    <submittedName>
        <fullName evidence="2">Uncharacterized protein</fullName>
    </submittedName>
</protein>
<evidence type="ECO:0000313" key="2">
    <source>
        <dbReference type="EMBL" id="WGS64230.1"/>
    </source>
</evidence>
<accession>A0ABY8PNM7</accession>
<proteinExistence type="predicted"/>
<dbReference type="EMBL" id="CP069362">
    <property type="protein sequence ID" value="WGS64230.1"/>
    <property type="molecule type" value="Genomic_DNA"/>
</dbReference>
<keyword evidence="1" id="KW-0472">Membrane</keyword>
<keyword evidence="1" id="KW-1133">Transmembrane helix</keyword>
<gene>
    <name evidence="2" type="ORF">JRV97_07550</name>
</gene>